<evidence type="ECO:0000256" key="5">
    <source>
        <dbReference type="ARBA" id="ARBA00022741"/>
    </source>
</evidence>
<proteinExistence type="inferred from homology"/>
<dbReference type="EMBL" id="CAKOAT010364710">
    <property type="protein sequence ID" value="CAH8363597.1"/>
    <property type="molecule type" value="Genomic_DNA"/>
</dbReference>
<dbReference type="Gene3D" id="3.40.1110.10">
    <property type="entry name" value="Calcium-transporting ATPase, cytoplasmic domain N"/>
    <property type="match status" value="1"/>
</dbReference>
<evidence type="ECO:0000256" key="10">
    <source>
        <dbReference type="ARBA" id="ARBA00023136"/>
    </source>
</evidence>
<comment type="similarity">
    <text evidence="2">Belongs to the cation transport ATPase (P-type) (TC 3.A.3) family. Type IIIA subfamily.</text>
</comment>
<keyword evidence="10" id="KW-0472">Membrane</keyword>
<dbReference type="InterPro" id="IPR023214">
    <property type="entry name" value="HAD_sf"/>
</dbReference>
<evidence type="ECO:0000256" key="7">
    <source>
        <dbReference type="ARBA" id="ARBA00022842"/>
    </source>
</evidence>
<reference evidence="12 13" key="1">
    <citation type="submission" date="2022-03" db="EMBL/GenBank/DDBJ databases">
        <authorList>
            <person name="Macdonald S."/>
            <person name="Ahmed S."/>
            <person name="Newling K."/>
        </authorList>
    </citation>
    <scope>NUCLEOTIDE SEQUENCE [LARGE SCALE GENOMIC DNA]</scope>
</reference>
<name>A0ABC8L5R1_ERUVS</name>
<protein>
    <recommendedName>
        <fullName evidence="3">P-type H(+)-exporting transporter</fullName>
        <ecNumber evidence="3">7.1.2.1</ecNumber>
    </recommendedName>
</protein>
<dbReference type="GO" id="GO:0005524">
    <property type="term" value="F:ATP binding"/>
    <property type="evidence" value="ECO:0007669"/>
    <property type="project" value="UniProtKB-KW"/>
</dbReference>
<comment type="subcellular location">
    <subcellularLocation>
        <location evidence="1">Membrane</location>
        <topology evidence="1">Multi-pass membrane protein</topology>
    </subcellularLocation>
</comment>
<dbReference type="Proteomes" id="UP001642260">
    <property type="component" value="Unassembled WGS sequence"/>
</dbReference>
<evidence type="ECO:0000256" key="3">
    <source>
        <dbReference type="ARBA" id="ARBA00012476"/>
    </source>
</evidence>
<sequence>MVNCNDTDINQQVEGLVTPTPTGEVEAQAKKSKSSGKKRNKAPWAKLLSQYPQNPHRVMKGPVFTVGRQGYLDKEQLLVNAARASRVENQDAIDACIVGMLGDPREARVGITEVHFFPFNPVDKRTAINYIDANEKWHSVSKGAPEQIIELCNLREDTKKRAHDIIDKVSDRGLCSLAVGRQTVSEKEKNSPGEPWQFLGLLPLFDPPRHDSAETIRRALDLGVNVKMITGDQLAIGKETGRRLGMGTNMYPSSALLFATL</sequence>
<evidence type="ECO:0000256" key="1">
    <source>
        <dbReference type="ARBA" id="ARBA00004141"/>
    </source>
</evidence>
<dbReference type="InterPro" id="IPR023299">
    <property type="entry name" value="ATPase_P-typ_cyto_dom_N"/>
</dbReference>
<comment type="caution">
    <text evidence="12">The sequence shown here is derived from an EMBL/GenBank/DDBJ whole genome shotgun (WGS) entry which is preliminary data.</text>
</comment>
<accession>A0ABC8L5R1</accession>
<evidence type="ECO:0000256" key="8">
    <source>
        <dbReference type="ARBA" id="ARBA00022967"/>
    </source>
</evidence>
<dbReference type="AlphaFoldDB" id="A0ABC8L5R1"/>
<dbReference type="SUPFAM" id="SSF81660">
    <property type="entry name" value="Metal cation-transporting ATPase, ATP-binding domain N"/>
    <property type="match status" value="1"/>
</dbReference>
<keyword evidence="6" id="KW-0067">ATP-binding</keyword>
<keyword evidence="9" id="KW-1133">Transmembrane helix</keyword>
<keyword evidence="5" id="KW-0547">Nucleotide-binding</keyword>
<feature type="compositionally biased region" description="Basic residues" evidence="11">
    <location>
        <begin position="30"/>
        <end position="41"/>
    </location>
</feature>
<evidence type="ECO:0000256" key="4">
    <source>
        <dbReference type="ARBA" id="ARBA00022692"/>
    </source>
</evidence>
<dbReference type="InterPro" id="IPR036412">
    <property type="entry name" value="HAD-like_sf"/>
</dbReference>
<evidence type="ECO:0000313" key="13">
    <source>
        <dbReference type="Proteomes" id="UP001642260"/>
    </source>
</evidence>
<gene>
    <name evidence="12" type="ORF">ERUC_LOCUS29353</name>
</gene>
<evidence type="ECO:0000256" key="11">
    <source>
        <dbReference type="SAM" id="MobiDB-lite"/>
    </source>
</evidence>
<dbReference type="SUPFAM" id="SSF56784">
    <property type="entry name" value="HAD-like"/>
    <property type="match status" value="1"/>
</dbReference>
<dbReference type="PANTHER" id="PTHR42861">
    <property type="entry name" value="CALCIUM-TRANSPORTING ATPASE"/>
    <property type="match status" value="1"/>
</dbReference>
<dbReference type="GO" id="GO:0008553">
    <property type="term" value="F:P-type proton-exporting transporter activity"/>
    <property type="evidence" value="ECO:0007669"/>
    <property type="project" value="UniProtKB-EC"/>
</dbReference>
<dbReference type="GO" id="GO:0016020">
    <property type="term" value="C:membrane"/>
    <property type="evidence" value="ECO:0007669"/>
    <property type="project" value="UniProtKB-SubCell"/>
</dbReference>
<organism evidence="12 13">
    <name type="scientific">Eruca vesicaria subsp. sativa</name>
    <name type="common">Garden rocket</name>
    <name type="synonym">Eruca sativa</name>
    <dbReference type="NCBI Taxonomy" id="29727"/>
    <lineage>
        <taxon>Eukaryota</taxon>
        <taxon>Viridiplantae</taxon>
        <taxon>Streptophyta</taxon>
        <taxon>Embryophyta</taxon>
        <taxon>Tracheophyta</taxon>
        <taxon>Spermatophyta</taxon>
        <taxon>Magnoliopsida</taxon>
        <taxon>eudicotyledons</taxon>
        <taxon>Gunneridae</taxon>
        <taxon>Pentapetalae</taxon>
        <taxon>rosids</taxon>
        <taxon>malvids</taxon>
        <taxon>Brassicales</taxon>
        <taxon>Brassicaceae</taxon>
        <taxon>Brassiceae</taxon>
        <taxon>Eruca</taxon>
    </lineage>
</organism>
<evidence type="ECO:0000256" key="6">
    <source>
        <dbReference type="ARBA" id="ARBA00022840"/>
    </source>
</evidence>
<keyword evidence="13" id="KW-1185">Reference proteome</keyword>
<dbReference type="EC" id="7.1.2.1" evidence="3"/>
<feature type="compositionally biased region" description="Polar residues" evidence="11">
    <location>
        <begin position="1"/>
        <end position="13"/>
    </location>
</feature>
<dbReference type="FunFam" id="3.40.1110.10:FF:000005">
    <property type="entry name" value="Plasma membrane ATPase"/>
    <property type="match status" value="1"/>
</dbReference>
<keyword evidence="8" id="KW-1278">Translocase</keyword>
<keyword evidence="7" id="KW-0460">Magnesium</keyword>
<dbReference type="Gene3D" id="3.40.50.1000">
    <property type="entry name" value="HAD superfamily/HAD-like"/>
    <property type="match status" value="1"/>
</dbReference>
<dbReference type="PRINTS" id="PR00119">
    <property type="entry name" value="CATATPASE"/>
</dbReference>
<evidence type="ECO:0000256" key="2">
    <source>
        <dbReference type="ARBA" id="ARBA00008804"/>
    </source>
</evidence>
<evidence type="ECO:0000256" key="9">
    <source>
        <dbReference type="ARBA" id="ARBA00022989"/>
    </source>
</evidence>
<evidence type="ECO:0000313" key="12">
    <source>
        <dbReference type="EMBL" id="CAH8363597.1"/>
    </source>
</evidence>
<keyword evidence="4" id="KW-0812">Transmembrane</keyword>
<feature type="region of interest" description="Disordered" evidence="11">
    <location>
        <begin position="1"/>
        <end position="41"/>
    </location>
</feature>